<dbReference type="AlphaFoldDB" id="A0A368URZ5"/>
<gene>
    <name evidence="1" type="ORF">DFO77_12018</name>
</gene>
<protein>
    <submittedName>
        <fullName evidence="1">Uncharacterized protein DUF4249</fullName>
    </submittedName>
</protein>
<dbReference type="RefSeq" id="WP_114437547.1">
    <property type="nucleotide sequence ID" value="NZ_QPIZ01000020.1"/>
</dbReference>
<dbReference type="Pfam" id="PF14054">
    <property type="entry name" value="DUF4249"/>
    <property type="match status" value="1"/>
</dbReference>
<accession>A0A368URZ5</accession>
<dbReference type="EMBL" id="QPIZ01000020">
    <property type="protein sequence ID" value="RCW30800.1"/>
    <property type="molecule type" value="Genomic_DNA"/>
</dbReference>
<evidence type="ECO:0000313" key="1">
    <source>
        <dbReference type="EMBL" id="RCW30800.1"/>
    </source>
</evidence>
<evidence type="ECO:0000313" key="2">
    <source>
        <dbReference type="Proteomes" id="UP000252733"/>
    </source>
</evidence>
<comment type="caution">
    <text evidence="1">The sequence shown here is derived from an EMBL/GenBank/DDBJ whole genome shotgun (WGS) entry which is preliminary data.</text>
</comment>
<name>A0A368URZ5_9BACT</name>
<organism evidence="1 2">
    <name type="scientific">Marinilabilia salmonicolor</name>
    <dbReference type="NCBI Taxonomy" id="989"/>
    <lineage>
        <taxon>Bacteria</taxon>
        <taxon>Pseudomonadati</taxon>
        <taxon>Bacteroidota</taxon>
        <taxon>Bacteroidia</taxon>
        <taxon>Marinilabiliales</taxon>
        <taxon>Marinilabiliaceae</taxon>
        <taxon>Marinilabilia</taxon>
    </lineage>
</organism>
<dbReference type="Proteomes" id="UP000252733">
    <property type="component" value="Unassembled WGS sequence"/>
</dbReference>
<dbReference type="InterPro" id="IPR025345">
    <property type="entry name" value="DUF4249"/>
</dbReference>
<reference evidence="1 2" key="1">
    <citation type="submission" date="2018-07" db="EMBL/GenBank/DDBJ databases">
        <title>Freshwater and sediment microbial communities from various areas in North America, analyzing microbe dynamics in response to fracking.</title>
        <authorList>
            <person name="Lamendella R."/>
        </authorList>
    </citation>
    <scope>NUCLEOTIDE SEQUENCE [LARGE SCALE GENOMIC DNA]</scope>
    <source>
        <strain evidence="1 2">160A</strain>
    </source>
</reference>
<sequence length="350" mass="39945">MNKIFNFSAIILSLAAVILGCEKYVNDFEFDKKSPRLVVNAILHPDSIIKVNITSSKTYNPQREITYVNEAEVLIYEDDNPLPSPESIGNGYYIIENEHPTPGITYKIEVRADGFETAKATTKLPMPVDFSVTNRGIINKPVEDCPTCPPEKNAQYTLDLNLDNHTQWFGISVSFGAPVLDYLNATMDCIEVISTHDDGSEFIYDSCFQIYDTLGIEQENLDFHSNNRTIKFIKDWGDYVIDDYDYDNYADRAYCSTENESSSTLQFNMDISRNYRLEENQNREVEFVVNSYDESLFRFMYSLAQQEAVDGDPFAEKIQIYSNVENGLGIFGSLTPSSVKEELDPDFLRQ</sequence>
<keyword evidence="2" id="KW-1185">Reference proteome</keyword>
<dbReference type="PROSITE" id="PS51257">
    <property type="entry name" value="PROKAR_LIPOPROTEIN"/>
    <property type="match status" value="1"/>
</dbReference>
<proteinExistence type="predicted"/>